<dbReference type="OMA" id="NDHNNTF"/>
<dbReference type="GeneID" id="8848739"/>
<dbReference type="AlphaFoldDB" id="D2VEQ2"/>
<keyword evidence="2" id="KW-1185">Reference proteome</keyword>
<dbReference type="RefSeq" id="XP_002677291.1">
    <property type="nucleotide sequence ID" value="XM_002677245.1"/>
</dbReference>
<reference evidence="1 2" key="1">
    <citation type="journal article" date="2010" name="Cell">
        <title>The genome of Naegleria gruberi illuminates early eukaryotic versatility.</title>
        <authorList>
            <person name="Fritz-Laylin L.K."/>
            <person name="Prochnik S.E."/>
            <person name="Ginger M.L."/>
            <person name="Dacks J.B."/>
            <person name="Carpenter M.L."/>
            <person name="Field M.C."/>
            <person name="Kuo A."/>
            <person name="Paredez A."/>
            <person name="Chapman J."/>
            <person name="Pham J."/>
            <person name="Shu S."/>
            <person name="Neupane R."/>
            <person name="Cipriano M."/>
            <person name="Mancuso J."/>
            <person name="Tu H."/>
            <person name="Salamov A."/>
            <person name="Lindquist E."/>
            <person name="Shapiro H."/>
            <person name="Lucas S."/>
            <person name="Grigoriev I.V."/>
            <person name="Cande W.Z."/>
            <person name="Fulton C."/>
            <person name="Rokhsar D.S."/>
            <person name="Dawson S.C."/>
        </authorList>
    </citation>
    <scope>NUCLEOTIDE SEQUENCE [LARGE SCALE GENOMIC DNA]</scope>
    <source>
        <strain evidence="1 2">NEG-M</strain>
    </source>
</reference>
<evidence type="ECO:0000313" key="2">
    <source>
        <dbReference type="Proteomes" id="UP000006671"/>
    </source>
</evidence>
<dbReference type="OrthoDB" id="10057956at2759"/>
<name>D2VEQ2_NAEGR</name>
<dbReference type="SUPFAM" id="SSF48371">
    <property type="entry name" value="ARM repeat"/>
    <property type="match status" value="1"/>
</dbReference>
<evidence type="ECO:0000313" key="1">
    <source>
        <dbReference type="EMBL" id="EFC44547.1"/>
    </source>
</evidence>
<sequence length="781" mass="91142">MSQTITCLDLVEETLKVNLDHFLRNGQVEECFERSRYDQFLSFLDKNIFNQVCQANSSHLFISKAGLYAIYNTLFVLNKSEESSPILCMKRCMIITLGMFYRNEGLFNEHYWTLPTNEKIENNLFKNYMIEMLRINESSMDFTMNLDDVDFLKTSIFNSLCTFLDCHNSSMNWFTNEIDCFETIFKHNIKSENIYLRQACIQCLLLVSQYWYQNGKGDFLIRKILDLLEPFKKENILEYLEFILQLVTLSFNDHNNTFDFTMMRPLSTTILQEVLLQTKLIEILIQDDSISETHDLRVVERLYDILIYLSNHSSVENSNSLLKLSGPCDSIGHTIEIIQLCLLSNDNGFQEIGIKIISNFSKEILFIKLADKIIPLMSILINMWKSLINPETNSFTNFTFMSMKQKGKFILGITKCLTRFINDKSISNLFEKMALQNTIIETARLYDHINNPLCSKVFELLYSWSYHSNIQLDTEHSNYLWFLFHNTLVPKTFTVVSKIIPLVCLDEEQTFAIVSDRCLDMNWEIRDSVIDFLRFIFIESNNHPSFLKIANYCCEKQSDLLKLIDQKLVDKEHFVVLMTFKALYSMILFMVNSKKSPMTIQFLIKIFETANQNTEYFIKKEAIEICKNLIVKKVITLTDILENPTMVKCISTVVEFSSMECDVEVANQFLQLSNVIINLQDQPIAQVLQFLIEINSTPVIKEYFENTMVESNNNLSISIIANISRQLSNLPLSSPLLNHSFCEFIQSCHTSLHHHDNHHEHVSLVQDFFNFDNDDYDCQCC</sequence>
<dbReference type="InterPro" id="IPR016024">
    <property type="entry name" value="ARM-type_fold"/>
</dbReference>
<dbReference type="Proteomes" id="UP000006671">
    <property type="component" value="Unassembled WGS sequence"/>
</dbReference>
<dbReference type="VEuPathDB" id="AmoebaDB:NAEGRDRAFT_67353"/>
<gene>
    <name evidence="1" type="ORF">NAEGRDRAFT_67353</name>
</gene>
<dbReference type="KEGG" id="ngr:NAEGRDRAFT_67353"/>
<dbReference type="EMBL" id="GG738867">
    <property type="protein sequence ID" value="EFC44547.1"/>
    <property type="molecule type" value="Genomic_DNA"/>
</dbReference>
<dbReference type="InParanoid" id="D2VEQ2"/>
<proteinExistence type="predicted"/>
<accession>D2VEQ2</accession>
<protein>
    <submittedName>
        <fullName evidence="1">Predicted protein</fullName>
    </submittedName>
</protein>
<organism evidence="2">
    <name type="scientific">Naegleria gruberi</name>
    <name type="common">Amoeba</name>
    <dbReference type="NCBI Taxonomy" id="5762"/>
    <lineage>
        <taxon>Eukaryota</taxon>
        <taxon>Discoba</taxon>
        <taxon>Heterolobosea</taxon>
        <taxon>Tetramitia</taxon>
        <taxon>Eutetramitia</taxon>
        <taxon>Vahlkampfiidae</taxon>
        <taxon>Naegleria</taxon>
    </lineage>
</organism>